<reference evidence="3" key="1">
    <citation type="journal article" date="2011" name="Genome Biol.">
        <title>Comparative and functional genomics provide insights into the pathogenicity of dermatophytic fungi.</title>
        <authorList>
            <person name="Burmester A."/>
            <person name="Shelest E."/>
            <person name="Gloeckner G."/>
            <person name="Heddergott C."/>
            <person name="Schindler S."/>
            <person name="Staib P."/>
            <person name="Heidel A."/>
            <person name="Felder M."/>
            <person name="Petzold A."/>
            <person name="Szafranski K."/>
            <person name="Feuermann M."/>
            <person name="Pedruzzi I."/>
            <person name="Priebe S."/>
            <person name="Groth M."/>
            <person name="Winkler R."/>
            <person name="Li W."/>
            <person name="Kniemeyer O."/>
            <person name="Schroeckh V."/>
            <person name="Hertweck C."/>
            <person name="Hube B."/>
            <person name="White T.C."/>
            <person name="Platzer M."/>
            <person name="Guthke R."/>
            <person name="Heitman J."/>
            <person name="Woestemeyer J."/>
            <person name="Zipfel P.F."/>
            <person name="Monod M."/>
            <person name="Brakhage A.A."/>
        </authorList>
    </citation>
    <scope>NUCLEOTIDE SEQUENCE [LARGE SCALE GENOMIC DNA]</scope>
    <source>
        <strain evidence="3">HKI 0517</strain>
    </source>
</reference>
<dbReference type="EMBL" id="ACYE01000150">
    <property type="protein sequence ID" value="EFE42346.1"/>
    <property type="molecule type" value="Genomic_DNA"/>
</dbReference>
<feature type="compositionally biased region" description="Low complexity" evidence="1">
    <location>
        <begin position="72"/>
        <end position="89"/>
    </location>
</feature>
<accession>D4D772</accession>
<evidence type="ECO:0000313" key="3">
    <source>
        <dbReference type="Proteomes" id="UP000008383"/>
    </source>
</evidence>
<dbReference type="Proteomes" id="UP000008383">
    <property type="component" value="Unassembled WGS sequence"/>
</dbReference>
<gene>
    <name evidence="2" type="ORF">TRV_02952</name>
</gene>
<feature type="region of interest" description="Disordered" evidence="1">
    <location>
        <begin position="1"/>
        <end position="36"/>
    </location>
</feature>
<dbReference type="KEGG" id="tve:TRV_02952"/>
<dbReference type="HOGENOM" id="CLU_1548736_0_0_1"/>
<feature type="region of interest" description="Disordered" evidence="1">
    <location>
        <begin position="132"/>
        <end position="173"/>
    </location>
</feature>
<protein>
    <submittedName>
        <fullName evidence="2">Uncharacterized protein</fullName>
    </submittedName>
</protein>
<dbReference type="RefSeq" id="XP_003022964.1">
    <property type="nucleotide sequence ID" value="XM_003022918.1"/>
</dbReference>
<sequence length="173" mass="19363">MEKGRDGRRGPGRWLTGGRKDGEEEEKKDSVEEEERWKRRVLDGGYLSGEVKETLMAGGGGGMDRPDRSDSQTEQTEQTSSSSSSSSFSLFKVPPSSCNCTLVFFPFWFFSSISSRQATGTSRASFVFSRLSSLPPPLTTKHRQLTNHQPPRHPQPPSHSRLTRKKTKGQQEN</sequence>
<comment type="caution">
    <text evidence="2">The sequence shown here is derived from an EMBL/GenBank/DDBJ whole genome shotgun (WGS) entry which is preliminary data.</text>
</comment>
<keyword evidence="3" id="KW-1185">Reference proteome</keyword>
<proteinExistence type="predicted"/>
<dbReference type="AlphaFoldDB" id="D4D772"/>
<evidence type="ECO:0000313" key="2">
    <source>
        <dbReference type="EMBL" id="EFE42346.1"/>
    </source>
</evidence>
<evidence type="ECO:0000256" key="1">
    <source>
        <dbReference type="SAM" id="MobiDB-lite"/>
    </source>
</evidence>
<feature type="compositionally biased region" description="Basic and acidic residues" evidence="1">
    <location>
        <begin position="18"/>
        <end position="36"/>
    </location>
</feature>
<feature type="compositionally biased region" description="Basic residues" evidence="1">
    <location>
        <begin position="161"/>
        <end position="173"/>
    </location>
</feature>
<feature type="region of interest" description="Disordered" evidence="1">
    <location>
        <begin position="48"/>
        <end position="93"/>
    </location>
</feature>
<organism evidence="2 3">
    <name type="scientific">Trichophyton verrucosum (strain HKI 0517)</name>
    <dbReference type="NCBI Taxonomy" id="663202"/>
    <lineage>
        <taxon>Eukaryota</taxon>
        <taxon>Fungi</taxon>
        <taxon>Dikarya</taxon>
        <taxon>Ascomycota</taxon>
        <taxon>Pezizomycotina</taxon>
        <taxon>Eurotiomycetes</taxon>
        <taxon>Eurotiomycetidae</taxon>
        <taxon>Onygenales</taxon>
        <taxon>Arthrodermataceae</taxon>
        <taxon>Trichophyton</taxon>
    </lineage>
</organism>
<dbReference type="GeneID" id="9582983"/>
<name>D4D772_TRIVH</name>